<keyword evidence="3" id="KW-1185">Reference proteome</keyword>
<dbReference type="AlphaFoldDB" id="A0A1J6WZ65"/>
<evidence type="ECO:0000259" key="1">
    <source>
        <dbReference type="Pfam" id="PF14493"/>
    </source>
</evidence>
<organism evidence="2 3">
    <name type="scientific">Rossellomorea aquimaris</name>
    <dbReference type="NCBI Taxonomy" id="189382"/>
    <lineage>
        <taxon>Bacteria</taxon>
        <taxon>Bacillati</taxon>
        <taxon>Bacillota</taxon>
        <taxon>Bacilli</taxon>
        <taxon>Bacillales</taxon>
        <taxon>Bacillaceae</taxon>
        <taxon>Rossellomorea</taxon>
    </lineage>
</organism>
<proteinExistence type="predicted"/>
<dbReference type="Pfam" id="PF14493">
    <property type="entry name" value="HTH_40"/>
    <property type="match status" value="1"/>
</dbReference>
<dbReference type="InterPro" id="IPR008308">
    <property type="entry name" value="YpbB-like"/>
</dbReference>
<protein>
    <recommendedName>
        <fullName evidence="1">Helicase Helix-turn-helix domain-containing protein</fullName>
    </recommendedName>
</protein>
<name>A0A1J6WZ65_9BACI</name>
<dbReference type="EMBL" id="MINN01000085">
    <property type="protein sequence ID" value="OIU71193.1"/>
    <property type="molecule type" value="Genomic_DNA"/>
</dbReference>
<comment type="caution">
    <text evidence="2">The sequence shown here is derived from an EMBL/GenBank/DDBJ whole genome shotgun (WGS) entry which is preliminary data.</text>
</comment>
<dbReference type="RefSeq" id="WP_071618579.1">
    <property type="nucleotide sequence ID" value="NZ_MINN01000085.1"/>
</dbReference>
<gene>
    <name evidence="2" type="ORF">BHE18_09120</name>
</gene>
<dbReference type="InterPro" id="IPR029491">
    <property type="entry name" value="Helicase_HTH"/>
</dbReference>
<accession>A0A1J6WZ65</accession>
<evidence type="ECO:0000313" key="2">
    <source>
        <dbReference type="EMBL" id="OIU71193.1"/>
    </source>
</evidence>
<evidence type="ECO:0000313" key="3">
    <source>
        <dbReference type="Proteomes" id="UP000182062"/>
    </source>
</evidence>
<reference evidence="2 3" key="1">
    <citation type="submission" date="2016-09" db="EMBL/GenBank/DDBJ databases">
        <title>Bacillus aquimaris SAMM genome sequence reveals colonization and biosurfactant production capacities.</title>
        <authorList>
            <person name="Waghmode S.R."/>
            <person name="Suryavanshi M.V."/>
        </authorList>
    </citation>
    <scope>NUCLEOTIDE SEQUENCE [LARGE SCALE GENOMIC DNA]</scope>
    <source>
        <strain evidence="2 3">SAMM</strain>
    </source>
</reference>
<feature type="domain" description="Helicase Helix-turn-helix" evidence="1">
    <location>
        <begin position="254"/>
        <end position="341"/>
    </location>
</feature>
<dbReference type="Proteomes" id="UP000182062">
    <property type="component" value="Unassembled WGS sequence"/>
</dbReference>
<sequence length="354" mass="41236">MTYLHFILLYCFRQLNGERSIYSAFHILNGKKSSQSIQDSHLFELQPFFLSLPSLSRDYFDNKVKGLEERQFIELNDDSKAKVTVKGEEELQRQAVFFPSKMNGLVYGDRSILFWKRLNLLVQVISNMNQKKVSYYPVQRSRNVQEWIKSFLKGVPDRELLGADLFAEIHELLSAHDEVEDPSILVYRLTGFQDYGLTEVQTADKLNLPGEEYRFRFLNLIHGLLSKIDHQKEKYPILFSLSTVSSQQRNLTLSTSKTYDLYKQGYEIEDISRIRKLKVNTVEDHFIEIILTHDGFDTDCFIPHDELMKAASVMKELGTRRLKPIKERLPHLTYFQIRIAIAKAGEKNGSPQRA</sequence>
<dbReference type="PIRSF" id="PIRSF021350">
    <property type="entry name" value="UCP021350"/>
    <property type="match status" value="1"/>
</dbReference>